<gene>
    <name evidence="1" type="ORF">AMTR_s00066p00195830</name>
</gene>
<reference evidence="2" key="1">
    <citation type="journal article" date="2013" name="Science">
        <title>The Amborella genome and the evolution of flowering plants.</title>
        <authorList>
            <consortium name="Amborella Genome Project"/>
        </authorList>
    </citation>
    <scope>NUCLEOTIDE SEQUENCE [LARGE SCALE GENOMIC DNA]</scope>
</reference>
<evidence type="ECO:0000313" key="1">
    <source>
        <dbReference type="EMBL" id="ERN20338.1"/>
    </source>
</evidence>
<accession>U5DID0</accession>
<name>U5DID0_AMBTC</name>
<keyword evidence="2" id="KW-1185">Reference proteome</keyword>
<organism evidence="1 2">
    <name type="scientific">Amborella trichopoda</name>
    <dbReference type="NCBI Taxonomy" id="13333"/>
    <lineage>
        <taxon>Eukaryota</taxon>
        <taxon>Viridiplantae</taxon>
        <taxon>Streptophyta</taxon>
        <taxon>Embryophyta</taxon>
        <taxon>Tracheophyta</taxon>
        <taxon>Spermatophyta</taxon>
        <taxon>Magnoliopsida</taxon>
        <taxon>Amborellales</taxon>
        <taxon>Amborellaceae</taxon>
        <taxon>Amborella</taxon>
    </lineage>
</organism>
<dbReference type="EMBL" id="KI392060">
    <property type="protein sequence ID" value="ERN20338.1"/>
    <property type="molecule type" value="Genomic_DNA"/>
</dbReference>
<dbReference type="AlphaFoldDB" id="U5DID0"/>
<dbReference type="Gramene" id="ERN20338">
    <property type="protein sequence ID" value="ERN20338"/>
    <property type="gene ID" value="AMTR_s00066p00195830"/>
</dbReference>
<dbReference type="HOGENOM" id="CLU_172084_0_0_1"/>
<evidence type="ECO:0008006" key="3">
    <source>
        <dbReference type="Google" id="ProtNLM"/>
    </source>
</evidence>
<proteinExistence type="predicted"/>
<evidence type="ECO:0000313" key="2">
    <source>
        <dbReference type="Proteomes" id="UP000017836"/>
    </source>
</evidence>
<dbReference type="Proteomes" id="UP000017836">
    <property type="component" value="Unassembled WGS sequence"/>
</dbReference>
<protein>
    <recommendedName>
        <fullName evidence="3">Aminotransferase-like plant mobile domain-containing protein</fullName>
    </recommendedName>
</protein>
<sequence length="99" mass="11634">MDVDKFLNRDHGRRCTALEDRENPFKIDEKANVVSLWPLTNNDQIDFVKRSGLYPLTIVPMTHHDHDTLSTMIERWRAEANTRHFNVDVEETLPTLEDT</sequence>